<dbReference type="OrthoDB" id="8127at2157"/>
<dbReference type="PROSITE" id="PS50112">
    <property type="entry name" value="PAS"/>
    <property type="match status" value="1"/>
</dbReference>
<dbReference type="SMART" id="SM00091">
    <property type="entry name" value="PAS"/>
    <property type="match status" value="1"/>
</dbReference>
<dbReference type="SUPFAM" id="SSF55785">
    <property type="entry name" value="PYP-like sensor domain (PAS domain)"/>
    <property type="match status" value="1"/>
</dbReference>
<organism evidence="9 10">
    <name type="scientific">Methanocalculus chunghsingensis</name>
    <dbReference type="NCBI Taxonomy" id="156457"/>
    <lineage>
        <taxon>Archaea</taxon>
        <taxon>Methanobacteriati</taxon>
        <taxon>Methanobacteriota</taxon>
        <taxon>Stenosarchaea group</taxon>
        <taxon>Methanomicrobia</taxon>
        <taxon>Methanomicrobiales</taxon>
        <taxon>Methanocalculaceae</taxon>
        <taxon>Methanocalculus</taxon>
    </lineage>
</organism>
<dbReference type="InterPro" id="IPR001610">
    <property type="entry name" value="PAC"/>
</dbReference>
<evidence type="ECO:0000259" key="7">
    <source>
        <dbReference type="PROSITE" id="PS50112"/>
    </source>
</evidence>
<dbReference type="PANTHER" id="PTHR43304">
    <property type="entry name" value="PHYTOCHROME-LIKE PROTEIN CPH1"/>
    <property type="match status" value="1"/>
</dbReference>
<reference evidence="9" key="1">
    <citation type="submission" date="2014-12" db="EMBL/GenBank/DDBJ databases">
        <authorList>
            <person name="Huang H.-H."/>
            <person name="Chen S.-C."/>
            <person name="Lai M.-C."/>
        </authorList>
    </citation>
    <scope>NUCLEOTIDE SEQUENCE</scope>
    <source>
        <strain evidence="9">K1F9705b</strain>
    </source>
</reference>
<evidence type="ECO:0000256" key="3">
    <source>
        <dbReference type="ARBA" id="ARBA00022553"/>
    </source>
</evidence>
<evidence type="ECO:0000313" key="9">
    <source>
        <dbReference type="EMBL" id="MBR1369074.1"/>
    </source>
</evidence>
<keyword evidence="4" id="KW-0808">Transferase</keyword>
<proteinExistence type="predicted"/>
<comment type="caution">
    <text evidence="9">The sequence shown here is derived from an EMBL/GenBank/DDBJ whole genome shotgun (WGS) entry which is preliminary data.</text>
</comment>
<evidence type="ECO:0000256" key="2">
    <source>
        <dbReference type="ARBA" id="ARBA00012438"/>
    </source>
</evidence>
<dbReference type="InterPro" id="IPR052162">
    <property type="entry name" value="Sensor_kinase/Photoreceptor"/>
</dbReference>
<dbReference type="PANTHER" id="PTHR43304:SF1">
    <property type="entry name" value="PAC DOMAIN-CONTAINING PROTEIN"/>
    <property type="match status" value="1"/>
</dbReference>
<evidence type="ECO:0000259" key="8">
    <source>
        <dbReference type="PROSITE" id="PS50113"/>
    </source>
</evidence>
<dbReference type="Gene3D" id="3.30.450.20">
    <property type="entry name" value="PAS domain"/>
    <property type="match status" value="1"/>
</dbReference>
<accession>A0A8J7W680</accession>
<dbReference type="GO" id="GO:0004673">
    <property type="term" value="F:protein histidine kinase activity"/>
    <property type="evidence" value="ECO:0007669"/>
    <property type="project" value="UniProtKB-EC"/>
</dbReference>
<feature type="domain" description="PAC" evidence="8">
    <location>
        <begin position="454"/>
        <end position="505"/>
    </location>
</feature>
<evidence type="ECO:0000256" key="1">
    <source>
        <dbReference type="ARBA" id="ARBA00000085"/>
    </source>
</evidence>
<name>A0A8J7W680_9EURY</name>
<evidence type="ECO:0000313" key="10">
    <source>
        <dbReference type="Proteomes" id="UP000730161"/>
    </source>
</evidence>
<dbReference type="Pfam" id="PF13426">
    <property type="entry name" value="PAS_9"/>
    <property type="match status" value="1"/>
</dbReference>
<keyword evidence="3" id="KW-0597">Phosphoprotein</keyword>
<keyword evidence="5" id="KW-0418">Kinase</keyword>
<keyword evidence="6" id="KW-0472">Membrane</keyword>
<comment type="catalytic activity">
    <reaction evidence="1">
        <text>ATP + protein L-histidine = ADP + protein N-phospho-L-histidine.</text>
        <dbReference type="EC" id="2.7.13.3"/>
    </reaction>
</comment>
<evidence type="ECO:0000256" key="6">
    <source>
        <dbReference type="SAM" id="Phobius"/>
    </source>
</evidence>
<dbReference type="InterPro" id="IPR000014">
    <property type="entry name" value="PAS"/>
</dbReference>
<dbReference type="EC" id="2.7.13.3" evidence="2"/>
<dbReference type="NCBIfam" id="TIGR00229">
    <property type="entry name" value="sensory_box"/>
    <property type="match status" value="1"/>
</dbReference>
<protein>
    <recommendedName>
        <fullName evidence="2">histidine kinase</fullName>
        <ecNumber evidence="2">2.7.13.3</ecNumber>
    </recommendedName>
</protein>
<dbReference type="Gene3D" id="3.40.50.2300">
    <property type="match status" value="2"/>
</dbReference>
<feature type="domain" description="PAS" evidence="7">
    <location>
        <begin position="381"/>
        <end position="451"/>
    </location>
</feature>
<dbReference type="CDD" id="cd00130">
    <property type="entry name" value="PAS"/>
    <property type="match status" value="1"/>
</dbReference>
<evidence type="ECO:0000256" key="4">
    <source>
        <dbReference type="ARBA" id="ARBA00022679"/>
    </source>
</evidence>
<feature type="transmembrane region" description="Helical" evidence="6">
    <location>
        <begin position="342"/>
        <end position="363"/>
    </location>
</feature>
<dbReference type="InterPro" id="IPR035965">
    <property type="entry name" value="PAS-like_dom_sf"/>
</dbReference>
<dbReference type="SMART" id="SM00086">
    <property type="entry name" value="PAC"/>
    <property type="match status" value="1"/>
</dbReference>
<gene>
    <name evidence="9" type="ORF">RJ53_06000</name>
</gene>
<keyword evidence="10" id="KW-1185">Reference proteome</keyword>
<keyword evidence="6" id="KW-1133">Transmembrane helix</keyword>
<sequence>MDQGESPLRGWLLSLLLLMFIFCPAASADERMVLVLHSYHPEMVWVTDISAGIEGVLGTSTDPIQIRTEYMDTKRYDSPEYLDQLAAMYRYKYRDDPPDCIIVADDAGLRFLLDYRDELFPGIPIVFCGINHYDPLLIEGHTGITGVVEGLNIHDTLVLIRTLHPDMKRLVVINEKSITGEQTLRTFSGVASVLPASVSVDYIEGESLPAIGNRLGSYGGGDVILLLALTNDPDGAAFIPHDRVGSSIAARTDAPVYGIFEYYLGEGVIGGVFCIGRDQGRIAADLARKILDGADPDDLPVIEEIETKAIVDHRALIAHQIAPEDLPPGTEIINTPPPIVEIPVYILIALLFGCVFLVTIVVMKEAELQRQRGMEAELREREELYRGISERSFDPIVTIDPDGRITYLSPSFQRVAGMAVTAVIGTQLSGFIANDDREKVSRAFETIRNGERVEDLTFRFLRSDGKEAMIEATFFPIRKGGSIIGIQGLLRDITERMELISQQKEAFRQIEENITQLAILGDHIRNPLQVIEGYTILGNGEYALEISEQVRRINDIVSRLDQGWVESENVRAFLKRHYAIDPDHEDEKH</sequence>
<dbReference type="EMBL" id="JWHL01000008">
    <property type="protein sequence ID" value="MBR1369074.1"/>
    <property type="molecule type" value="Genomic_DNA"/>
</dbReference>
<dbReference type="RefSeq" id="WP_211530753.1">
    <property type="nucleotide sequence ID" value="NZ_JWHL01000008.1"/>
</dbReference>
<dbReference type="PROSITE" id="PS50113">
    <property type="entry name" value="PAC"/>
    <property type="match status" value="1"/>
</dbReference>
<dbReference type="AlphaFoldDB" id="A0A8J7W680"/>
<dbReference type="Proteomes" id="UP000730161">
    <property type="component" value="Unassembled WGS sequence"/>
</dbReference>
<dbReference type="InterPro" id="IPR000700">
    <property type="entry name" value="PAS-assoc_C"/>
</dbReference>
<evidence type="ECO:0000256" key="5">
    <source>
        <dbReference type="ARBA" id="ARBA00022777"/>
    </source>
</evidence>
<keyword evidence="6" id="KW-0812">Transmembrane</keyword>